<evidence type="ECO:0000313" key="13">
    <source>
        <dbReference type="Proteomes" id="UP000215450"/>
    </source>
</evidence>
<keyword evidence="6" id="KW-0560">Oxidoreductase</keyword>
<comment type="pathway">
    <text evidence="1">Amino-acid biosynthesis; L-tyrosine biosynthesis; (4-hydroxyphenyl)pyruvate from prephenate (NAD(+) route): step 1/1.</text>
</comment>
<accession>A0A238T9R2</accession>
<evidence type="ECO:0000256" key="4">
    <source>
        <dbReference type="ARBA" id="ARBA00022498"/>
    </source>
</evidence>
<dbReference type="InterPro" id="IPR050812">
    <property type="entry name" value="Preph/Arog_dehydrog"/>
</dbReference>
<dbReference type="SUPFAM" id="SSF48179">
    <property type="entry name" value="6-phosphogluconate dehydrogenase C-terminal domain-like"/>
    <property type="match status" value="1"/>
</dbReference>
<dbReference type="FunFam" id="3.40.50.720:FF:000208">
    <property type="entry name" value="Prephenate dehydrogenase"/>
    <property type="match status" value="1"/>
</dbReference>
<evidence type="ECO:0000256" key="1">
    <source>
        <dbReference type="ARBA" id="ARBA00005067"/>
    </source>
</evidence>
<gene>
    <name evidence="12" type="primary">tyrA</name>
    <name evidence="12" type="ORF">KEBURONENSIS_00139</name>
</gene>
<reference evidence="11" key="1">
    <citation type="submission" date="2017-05" db="EMBL/GenBank/DDBJ databases">
        <authorList>
            <person name="Song R."/>
            <person name="Chenine A.L."/>
            <person name="Ruprecht R.M."/>
        </authorList>
    </citation>
    <scope>NUCLEOTIDE SEQUENCE</scope>
    <source>
        <strain evidence="11">Kingella_eburonensis</strain>
    </source>
</reference>
<dbReference type="RefSeq" id="WP_095061869.1">
    <property type="nucleotide sequence ID" value="NZ_FXUV02000001.1"/>
</dbReference>
<organism evidence="12 13">
    <name type="scientific">Kingella negevensis</name>
    <dbReference type="NCBI Taxonomy" id="1522312"/>
    <lineage>
        <taxon>Bacteria</taxon>
        <taxon>Pseudomonadati</taxon>
        <taxon>Pseudomonadota</taxon>
        <taxon>Betaproteobacteria</taxon>
        <taxon>Neisseriales</taxon>
        <taxon>Neisseriaceae</taxon>
        <taxon>Kingella</taxon>
    </lineage>
</organism>
<dbReference type="SUPFAM" id="SSF51735">
    <property type="entry name" value="NAD(P)-binding Rossmann-fold domains"/>
    <property type="match status" value="1"/>
</dbReference>
<dbReference type="InterPro" id="IPR008927">
    <property type="entry name" value="6-PGluconate_DH-like_C_sf"/>
</dbReference>
<dbReference type="Gene3D" id="1.10.3660.10">
    <property type="entry name" value="6-phosphogluconate dehydrogenase C-terminal like domain"/>
    <property type="match status" value="1"/>
</dbReference>
<evidence type="ECO:0000313" key="12">
    <source>
        <dbReference type="EMBL" id="SNB51808.1"/>
    </source>
</evidence>
<dbReference type="EMBL" id="FXUV02000001">
    <property type="protein sequence ID" value="SNB51808.1"/>
    <property type="molecule type" value="Genomic_DNA"/>
</dbReference>
<dbReference type="GO" id="GO:0004665">
    <property type="term" value="F:prephenate dehydrogenase (NADP+) activity"/>
    <property type="evidence" value="ECO:0007669"/>
    <property type="project" value="InterPro"/>
</dbReference>
<name>A0A238T9R2_9NEIS</name>
<reference evidence="12" key="2">
    <citation type="submission" date="2017-06" db="EMBL/GenBank/DDBJ databases">
        <authorList>
            <person name="Kim H.J."/>
            <person name="Triplett B.A."/>
        </authorList>
    </citation>
    <scope>NUCLEOTIDE SEQUENCE [LARGE SCALE GENOMIC DNA]</scope>
    <source>
        <strain evidence="12">Kingella_eburonensis</strain>
    </source>
</reference>
<dbReference type="PANTHER" id="PTHR21363">
    <property type="entry name" value="PREPHENATE DEHYDROGENASE"/>
    <property type="match status" value="1"/>
</dbReference>
<dbReference type="EC" id="1.3.1.12" evidence="3"/>
<keyword evidence="5" id="KW-0028">Amino-acid biosynthesis</keyword>
<keyword evidence="4" id="KW-0827">Tyrosine biosynthesis</keyword>
<protein>
    <recommendedName>
        <fullName evidence="3">prephenate dehydrogenase</fullName>
        <ecNumber evidence="3">1.3.1.12</ecNumber>
    </recommendedName>
</protein>
<dbReference type="Gene3D" id="3.40.50.720">
    <property type="entry name" value="NAD(P)-binding Rossmann-like Domain"/>
    <property type="match status" value="1"/>
</dbReference>
<dbReference type="InterPro" id="IPR003099">
    <property type="entry name" value="Prephen_DH"/>
</dbReference>
<sequence>MTLNQITLIGVGLIGGSFVLDLKRQKRIQTIIGIDLDLTNLECAIERRVIDIAHTQITPESVQHSDLILIATPVATLPKICATLAPMLPENIIISDVGSTKQSALAAFKQHLPKHYPQCVAAHPIAGSDRSGALVAQFGLYQNKKLILCPHEQQDTRSLKTIAELWQTVGANVHQMTAQEHDQIFAAVSHFPHLLAFAYVHQMLDDPNGARYLDFAGSGFRDFTRIAASSPDMWRDIALVNRDSLLQLIAAQKQQLDYLERSLKNDNAQALWDYFQAAKQVREEWGETH</sequence>
<dbReference type="InterPro" id="IPR036291">
    <property type="entry name" value="NAD(P)-bd_dom_sf"/>
</dbReference>
<comment type="similarity">
    <text evidence="2">Belongs to the prephenate/arogenate dehydrogenase family.</text>
</comment>
<keyword evidence="8" id="KW-0057">Aromatic amino acid biosynthesis</keyword>
<dbReference type="Pfam" id="PF20463">
    <property type="entry name" value="PDH_C"/>
    <property type="match status" value="1"/>
</dbReference>
<dbReference type="FunFam" id="1.10.3660.10:FF:000003">
    <property type="entry name" value="Prephenate dehydrogenase"/>
    <property type="match status" value="1"/>
</dbReference>
<evidence type="ECO:0000256" key="8">
    <source>
        <dbReference type="ARBA" id="ARBA00023141"/>
    </source>
</evidence>
<evidence type="ECO:0000256" key="2">
    <source>
        <dbReference type="ARBA" id="ARBA00007964"/>
    </source>
</evidence>
<dbReference type="Proteomes" id="UP000215450">
    <property type="component" value="Unassembled WGS sequence"/>
</dbReference>
<evidence type="ECO:0000256" key="5">
    <source>
        <dbReference type="ARBA" id="ARBA00022605"/>
    </source>
</evidence>
<comment type="catalytic activity">
    <reaction evidence="9">
        <text>prephenate + NAD(+) = 3-(4-hydroxyphenyl)pyruvate + CO2 + NADH</text>
        <dbReference type="Rhea" id="RHEA:13869"/>
        <dbReference type="ChEBI" id="CHEBI:16526"/>
        <dbReference type="ChEBI" id="CHEBI:29934"/>
        <dbReference type="ChEBI" id="CHEBI:36242"/>
        <dbReference type="ChEBI" id="CHEBI:57540"/>
        <dbReference type="ChEBI" id="CHEBI:57945"/>
        <dbReference type="EC" id="1.3.1.12"/>
    </reaction>
</comment>
<dbReference type="InterPro" id="IPR046825">
    <property type="entry name" value="PDH_C"/>
</dbReference>
<reference evidence="13" key="3">
    <citation type="submission" date="2017-06" db="EMBL/GenBank/DDBJ databases">
        <authorList>
            <person name="Laurent S."/>
        </authorList>
    </citation>
    <scope>NUCLEOTIDE SEQUENCE [LARGE SCALE GENOMIC DNA]</scope>
</reference>
<evidence type="ECO:0000256" key="9">
    <source>
        <dbReference type="ARBA" id="ARBA00049260"/>
    </source>
</evidence>
<keyword evidence="13" id="KW-1185">Reference proteome</keyword>
<evidence type="ECO:0000313" key="11">
    <source>
        <dbReference type="EMBL" id="SMQ11782.1"/>
    </source>
</evidence>
<dbReference type="InterPro" id="IPR046826">
    <property type="entry name" value="PDH_N"/>
</dbReference>
<dbReference type="GO" id="GO:0006571">
    <property type="term" value="P:tyrosine biosynthetic process"/>
    <property type="evidence" value="ECO:0007669"/>
    <property type="project" value="UniProtKB-KW"/>
</dbReference>
<dbReference type="Pfam" id="PF02153">
    <property type="entry name" value="PDH_N"/>
    <property type="match status" value="1"/>
</dbReference>
<evidence type="ECO:0000256" key="7">
    <source>
        <dbReference type="ARBA" id="ARBA00023027"/>
    </source>
</evidence>
<evidence type="ECO:0000256" key="6">
    <source>
        <dbReference type="ARBA" id="ARBA00023002"/>
    </source>
</evidence>
<dbReference type="GO" id="GO:0070403">
    <property type="term" value="F:NAD+ binding"/>
    <property type="evidence" value="ECO:0007669"/>
    <property type="project" value="InterPro"/>
</dbReference>
<keyword evidence="7" id="KW-0520">NAD</keyword>
<feature type="domain" description="Prephenate/arogenate dehydrogenase" evidence="10">
    <location>
        <begin position="4"/>
        <end position="289"/>
    </location>
</feature>
<dbReference type="OrthoDB" id="9809920at2"/>
<dbReference type="EMBL" id="FXUV01000001">
    <property type="protein sequence ID" value="SMQ11782.1"/>
    <property type="molecule type" value="Genomic_DNA"/>
</dbReference>
<proteinExistence type="inferred from homology"/>
<dbReference type="STRING" id="1522312.GCA_900177895_02051"/>
<dbReference type="PANTHER" id="PTHR21363:SF0">
    <property type="entry name" value="PREPHENATE DEHYDROGENASE [NADP(+)]"/>
    <property type="match status" value="1"/>
</dbReference>
<dbReference type="PROSITE" id="PS51176">
    <property type="entry name" value="PDH_ADH"/>
    <property type="match status" value="1"/>
</dbReference>
<dbReference type="GO" id="GO:0008977">
    <property type="term" value="F:prephenate dehydrogenase (NAD+) activity"/>
    <property type="evidence" value="ECO:0007669"/>
    <property type="project" value="UniProtKB-EC"/>
</dbReference>
<evidence type="ECO:0000259" key="10">
    <source>
        <dbReference type="PROSITE" id="PS51176"/>
    </source>
</evidence>
<dbReference type="AlphaFoldDB" id="A0A238T9R2"/>
<evidence type="ECO:0000256" key="3">
    <source>
        <dbReference type="ARBA" id="ARBA00012068"/>
    </source>
</evidence>